<dbReference type="AlphaFoldDB" id="A0A913WPK7"/>
<dbReference type="InterPro" id="IPR023214">
    <property type="entry name" value="HAD_sf"/>
</dbReference>
<dbReference type="SFLD" id="SFLDS00003">
    <property type="entry name" value="Haloacid_Dehalogenase"/>
    <property type="match status" value="1"/>
</dbReference>
<dbReference type="InterPro" id="IPR023198">
    <property type="entry name" value="PGP-like_dom2"/>
</dbReference>
<dbReference type="Pfam" id="PF00702">
    <property type="entry name" value="Hydrolase"/>
    <property type="match status" value="1"/>
</dbReference>
<dbReference type="Gene3D" id="3.40.50.1000">
    <property type="entry name" value="HAD superfamily/HAD-like"/>
    <property type="match status" value="1"/>
</dbReference>
<dbReference type="InterPro" id="IPR006439">
    <property type="entry name" value="HAD-SF_hydro_IA"/>
</dbReference>
<dbReference type="GO" id="GO:0008967">
    <property type="term" value="F:phosphoglycolate phosphatase activity"/>
    <property type="evidence" value="ECO:0007669"/>
    <property type="project" value="TreeGrafter"/>
</dbReference>
<dbReference type="InterPro" id="IPR036412">
    <property type="entry name" value="HAD-like_sf"/>
</dbReference>
<evidence type="ECO:0000313" key="2">
    <source>
        <dbReference type="Proteomes" id="UP000887567"/>
    </source>
</evidence>
<evidence type="ECO:0000313" key="1">
    <source>
        <dbReference type="EnsemblMetazoa" id="XP_020892152.1"/>
    </source>
</evidence>
<dbReference type="GeneID" id="110231471"/>
<accession>A0A913WPK7</accession>
<protein>
    <recommendedName>
        <fullName evidence="3">Phosphonoacetaldehyde hydrolase</fullName>
    </recommendedName>
</protein>
<dbReference type="EnsemblMetazoa" id="XM_021036493.2">
    <property type="protein sequence ID" value="XP_020892152.1"/>
    <property type="gene ID" value="LOC110231471"/>
</dbReference>
<keyword evidence="2" id="KW-1185">Reference proteome</keyword>
<dbReference type="FunFam" id="3.40.50.1000:FF:000475">
    <property type="match status" value="1"/>
</dbReference>
<dbReference type="SFLD" id="SFLDG01135">
    <property type="entry name" value="C1.5.6:_HAD__Beta-PGM__Phospha"/>
    <property type="match status" value="1"/>
</dbReference>
<dbReference type="OrthoDB" id="1694274at2759"/>
<dbReference type="GO" id="GO:0005829">
    <property type="term" value="C:cytosol"/>
    <property type="evidence" value="ECO:0007669"/>
    <property type="project" value="TreeGrafter"/>
</dbReference>
<dbReference type="NCBIfam" id="TIGR01549">
    <property type="entry name" value="HAD-SF-IA-v1"/>
    <property type="match status" value="1"/>
</dbReference>
<reference evidence="1" key="1">
    <citation type="submission" date="2022-11" db="UniProtKB">
        <authorList>
            <consortium name="EnsemblMetazoa"/>
        </authorList>
    </citation>
    <scope>IDENTIFICATION</scope>
</reference>
<dbReference type="RefSeq" id="XP_020892152.1">
    <property type="nucleotide sequence ID" value="XM_021036493.2"/>
</dbReference>
<sequence length="234" mass="25401">MAVELVVFDMAGTTVDDSVDGVPLVAVAMQEGFKMHGLDISLTQVNKVRGMEKKEAIKNVLTNLGQTESEVDDIFVDFKKSLNSHLQFINKEIPETSNVFKELRSNGVKVSVGSGFPHSVVETIVENLHWSGLVDYVSSAEKVGHGRPNPAMIHAAMKHCGVEDVHSVVKVGDTKADIQEGKNAGCWTVAVLTGTQTRHDLENVKPDFIIDSIANLFDVLAQINSKSDEGCSKI</sequence>
<evidence type="ECO:0008006" key="3">
    <source>
        <dbReference type="Google" id="ProtNLM"/>
    </source>
</evidence>
<dbReference type="PANTHER" id="PTHR43434:SF19">
    <property type="entry name" value="PHOSPHONOACETALDEHYDE HYDROLASE"/>
    <property type="match status" value="1"/>
</dbReference>
<dbReference type="PANTHER" id="PTHR43434">
    <property type="entry name" value="PHOSPHOGLYCOLATE PHOSPHATASE"/>
    <property type="match status" value="1"/>
</dbReference>
<dbReference type="KEGG" id="epa:110231471"/>
<organism evidence="1 2">
    <name type="scientific">Exaiptasia diaphana</name>
    <name type="common">Tropical sea anemone</name>
    <name type="synonym">Aiptasia pulchella</name>
    <dbReference type="NCBI Taxonomy" id="2652724"/>
    <lineage>
        <taxon>Eukaryota</taxon>
        <taxon>Metazoa</taxon>
        <taxon>Cnidaria</taxon>
        <taxon>Anthozoa</taxon>
        <taxon>Hexacorallia</taxon>
        <taxon>Actiniaria</taxon>
        <taxon>Aiptasiidae</taxon>
        <taxon>Exaiptasia</taxon>
    </lineage>
</organism>
<dbReference type="NCBIfam" id="TIGR01509">
    <property type="entry name" value="HAD-SF-IA-v3"/>
    <property type="match status" value="1"/>
</dbReference>
<name>A0A913WPK7_EXADI</name>
<dbReference type="InterPro" id="IPR050155">
    <property type="entry name" value="HAD-like_hydrolase_sf"/>
</dbReference>
<dbReference type="SFLD" id="SFLDG01129">
    <property type="entry name" value="C1.5:_HAD__Beta-PGM__Phosphata"/>
    <property type="match status" value="1"/>
</dbReference>
<proteinExistence type="predicted"/>
<dbReference type="Gene3D" id="1.10.150.240">
    <property type="entry name" value="Putative phosphatase, domain 2"/>
    <property type="match status" value="1"/>
</dbReference>
<dbReference type="Proteomes" id="UP000887567">
    <property type="component" value="Unplaced"/>
</dbReference>
<dbReference type="SUPFAM" id="SSF56784">
    <property type="entry name" value="HAD-like"/>
    <property type="match status" value="1"/>
</dbReference>
<dbReference type="OMA" id="TMGESKI"/>
<dbReference type="GO" id="GO:0006281">
    <property type="term" value="P:DNA repair"/>
    <property type="evidence" value="ECO:0007669"/>
    <property type="project" value="TreeGrafter"/>
</dbReference>